<dbReference type="Proteomes" id="UP001302126">
    <property type="component" value="Unassembled WGS sequence"/>
</dbReference>
<feature type="compositionally biased region" description="Low complexity" evidence="1">
    <location>
        <begin position="198"/>
        <end position="212"/>
    </location>
</feature>
<reference evidence="2" key="2">
    <citation type="submission" date="2023-05" db="EMBL/GenBank/DDBJ databases">
        <authorList>
            <consortium name="Lawrence Berkeley National Laboratory"/>
            <person name="Steindorff A."/>
            <person name="Hensen N."/>
            <person name="Bonometti L."/>
            <person name="Westerberg I."/>
            <person name="Brannstrom I.O."/>
            <person name="Guillou S."/>
            <person name="Cros-Aarteil S."/>
            <person name="Calhoun S."/>
            <person name="Haridas S."/>
            <person name="Kuo A."/>
            <person name="Mondo S."/>
            <person name="Pangilinan J."/>
            <person name="Riley R."/>
            <person name="Labutti K."/>
            <person name="Andreopoulos B."/>
            <person name="Lipzen A."/>
            <person name="Chen C."/>
            <person name="Yanf M."/>
            <person name="Daum C."/>
            <person name="Ng V."/>
            <person name="Clum A."/>
            <person name="Ohm R."/>
            <person name="Martin F."/>
            <person name="Silar P."/>
            <person name="Natvig D."/>
            <person name="Lalanne C."/>
            <person name="Gautier V."/>
            <person name="Ament-Velasquez S.L."/>
            <person name="Kruys A."/>
            <person name="Hutchinson M.I."/>
            <person name="Powell A.J."/>
            <person name="Barry K."/>
            <person name="Miller A.N."/>
            <person name="Grigoriev I.V."/>
            <person name="Debuchy R."/>
            <person name="Gladieux P."/>
            <person name="Thoren M.H."/>
            <person name="Johannesson H."/>
        </authorList>
    </citation>
    <scope>NUCLEOTIDE SEQUENCE</scope>
    <source>
        <strain evidence="2">PSN309</strain>
    </source>
</reference>
<comment type="caution">
    <text evidence="2">The sequence shown here is derived from an EMBL/GenBank/DDBJ whole genome shotgun (WGS) entry which is preliminary data.</text>
</comment>
<organism evidence="2 3">
    <name type="scientific">Podospora australis</name>
    <dbReference type="NCBI Taxonomy" id="1536484"/>
    <lineage>
        <taxon>Eukaryota</taxon>
        <taxon>Fungi</taxon>
        <taxon>Dikarya</taxon>
        <taxon>Ascomycota</taxon>
        <taxon>Pezizomycotina</taxon>
        <taxon>Sordariomycetes</taxon>
        <taxon>Sordariomycetidae</taxon>
        <taxon>Sordariales</taxon>
        <taxon>Podosporaceae</taxon>
        <taxon>Podospora</taxon>
    </lineage>
</organism>
<accession>A0AAN7AJN1</accession>
<dbReference type="EMBL" id="MU864388">
    <property type="protein sequence ID" value="KAK4188482.1"/>
    <property type="molecule type" value="Genomic_DNA"/>
</dbReference>
<feature type="compositionally biased region" description="Basic and acidic residues" evidence="1">
    <location>
        <begin position="213"/>
        <end position="230"/>
    </location>
</feature>
<name>A0AAN7AJN1_9PEZI</name>
<evidence type="ECO:0000256" key="1">
    <source>
        <dbReference type="SAM" id="MobiDB-lite"/>
    </source>
</evidence>
<proteinExistence type="predicted"/>
<keyword evidence="3" id="KW-1185">Reference proteome</keyword>
<feature type="region of interest" description="Disordered" evidence="1">
    <location>
        <begin position="245"/>
        <end position="294"/>
    </location>
</feature>
<gene>
    <name evidence="2" type="ORF">QBC35DRAFT_496428</name>
</gene>
<dbReference type="AlphaFoldDB" id="A0AAN7AJN1"/>
<evidence type="ECO:0000313" key="2">
    <source>
        <dbReference type="EMBL" id="KAK4188482.1"/>
    </source>
</evidence>
<reference evidence="2" key="1">
    <citation type="journal article" date="2023" name="Mol. Phylogenet. Evol.">
        <title>Genome-scale phylogeny and comparative genomics of the fungal order Sordariales.</title>
        <authorList>
            <person name="Hensen N."/>
            <person name="Bonometti L."/>
            <person name="Westerberg I."/>
            <person name="Brannstrom I.O."/>
            <person name="Guillou S."/>
            <person name="Cros-Aarteil S."/>
            <person name="Calhoun S."/>
            <person name="Haridas S."/>
            <person name="Kuo A."/>
            <person name="Mondo S."/>
            <person name="Pangilinan J."/>
            <person name="Riley R."/>
            <person name="LaButti K."/>
            <person name="Andreopoulos B."/>
            <person name="Lipzen A."/>
            <person name="Chen C."/>
            <person name="Yan M."/>
            <person name="Daum C."/>
            <person name="Ng V."/>
            <person name="Clum A."/>
            <person name="Steindorff A."/>
            <person name="Ohm R.A."/>
            <person name="Martin F."/>
            <person name="Silar P."/>
            <person name="Natvig D.O."/>
            <person name="Lalanne C."/>
            <person name="Gautier V."/>
            <person name="Ament-Velasquez S.L."/>
            <person name="Kruys A."/>
            <person name="Hutchinson M.I."/>
            <person name="Powell A.J."/>
            <person name="Barry K."/>
            <person name="Miller A.N."/>
            <person name="Grigoriev I.V."/>
            <person name="Debuchy R."/>
            <person name="Gladieux P."/>
            <person name="Hiltunen Thoren M."/>
            <person name="Johannesson H."/>
        </authorList>
    </citation>
    <scope>NUCLEOTIDE SEQUENCE</scope>
    <source>
        <strain evidence="2">PSN309</strain>
    </source>
</reference>
<protein>
    <submittedName>
        <fullName evidence="2">Uncharacterized protein</fullName>
    </submittedName>
</protein>
<feature type="region of interest" description="Disordered" evidence="1">
    <location>
        <begin position="197"/>
        <end position="231"/>
    </location>
</feature>
<sequence length="294" mass="33875">MCYYPLTHYLCRASPSTHYEPPSPCRTTSLIKPFPYPIRLCPSYSGPRSIVVGKRFPICPNAKWETHPRKILTIPIKCPTCTNWFTTRMGVSTMEHDQICRDIIGYFPTLRRDYVEQRRDEIMCLVYERIAKEVTAKTKEVEQEWDRAMLRIVQEVLRGGDFDLVRSWANVRGLDYDALRRERAMVLREEVRRNQGFSATARPRSGSGSGASKIKEMGRNRRRDRQRERSVVVVAPQDEQIYGVGFNDGRIRGEGEQCGEGQIDDPNNTGKEKRKGKGKVMVGWESESEGYLSD</sequence>
<evidence type="ECO:0000313" key="3">
    <source>
        <dbReference type="Proteomes" id="UP001302126"/>
    </source>
</evidence>